<feature type="domain" description="GAF" evidence="3">
    <location>
        <begin position="152"/>
        <end position="299"/>
    </location>
</feature>
<dbReference type="GO" id="GO:0016791">
    <property type="term" value="F:phosphatase activity"/>
    <property type="evidence" value="ECO:0007669"/>
    <property type="project" value="TreeGrafter"/>
</dbReference>
<dbReference type="SMART" id="SM00065">
    <property type="entry name" value="GAF"/>
    <property type="match status" value="1"/>
</dbReference>
<dbReference type="STRING" id="310780.SAMN05216267_1010186"/>
<dbReference type="PANTHER" id="PTHR43156:SF2">
    <property type="entry name" value="STAGE II SPORULATION PROTEIN E"/>
    <property type="match status" value="1"/>
</dbReference>
<dbReference type="EMBL" id="FODD01000010">
    <property type="protein sequence ID" value="SEN81496.1"/>
    <property type="molecule type" value="Genomic_DNA"/>
</dbReference>
<dbReference type="Pfam" id="PF07228">
    <property type="entry name" value="SpoIIE"/>
    <property type="match status" value="1"/>
</dbReference>
<gene>
    <name evidence="5" type="ORF">SAMN05216267_1010186</name>
</gene>
<sequence length="559" mass="58718">MRTRCVAGAKTTEPNPGRWADAAADASPYPVVVLGADGGVLRTSESARVLLGDLPPGRPEAVRARLPWLAAAHVALGTDGVSPDAGSGDRHVRGRLDGRSLEGRPVPGADGSVTWWLLDDTDRWRAERELARERERSVFLAEASNRLLASLNVERCMDVIVLEAVRGLADAAVAIGPYAGHRLKLVSCVRGGSPTAATTTHPPDAVPGLAEALQGFPPVPSRWIDPAAAPTWLVPEGFGPVGSMAVVPLPGPGVPAGALVLLRHGTRAAFDESEETLARIFAARAGAAVSSARLYSEQAAITETLMRELLPPTLRHTCGMEFAGGYRPASEQNRVGGDFYDVHPATAEQSDTLAVLGDVCGKGLEAAVLTGRIRNTLHALLPLTTDHQRLLNLLNRALLTSHHTRFATLVLAAVRRRGDQARVRVTSAGHPAPLVVRADGTVEQVPTHGSLVGVLPVVTSTTADVTLGPGESLVMFSDGITEARGGPLGDQEFGEERLRDHLAGCAGMSAETVVEHVQMIAAQWVGAKRHDDMAVVVVAMPRGAHLSMTGGSGPGRYTA</sequence>
<protein>
    <submittedName>
        <fullName evidence="5">Stage II sporulation protein E (SpoIIE)</fullName>
    </submittedName>
</protein>
<dbReference type="Proteomes" id="UP000181951">
    <property type="component" value="Unassembled WGS sequence"/>
</dbReference>
<evidence type="ECO:0000256" key="1">
    <source>
        <dbReference type="ARBA" id="ARBA00022801"/>
    </source>
</evidence>
<dbReference type="InterPro" id="IPR001932">
    <property type="entry name" value="PPM-type_phosphatase-like_dom"/>
</dbReference>
<reference evidence="5 6" key="1">
    <citation type="submission" date="2016-10" db="EMBL/GenBank/DDBJ databases">
        <authorList>
            <person name="de Groot N.N."/>
        </authorList>
    </citation>
    <scope>NUCLEOTIDE SEQUENCE [LARGE SCALE GENOMIC DNA]</scope>
    <source>
        <strain evidence="5 6">CGMCC 4.2026</strain>
    </source>
</reference>
<keyword evidence="1" id="KW-0378">Hydrolase</keyword>
<dbReference type="SMART" id="SM00331">
    <property type="entry name" value="PP2C_SIG"/>
    <property type="match status" value="1"/>
</dbReference>
<evidence type="ECO:0000259" key="4">
    <source>
        <dbReference type="SMART" id="SM00331"/>
    </source>
</evidence>
<proteinExistence type="predicted"/>
<dbReference type="InterPro" id="IPR003018">
    <property type="entry name" value="GAF"/>
</dbReference>
<dbReference type="SUPFAM" id="SSF55781">
    <property type="entry name" value="GAF domain-like"/>
    <property type="match status" value="1"/>
</dbReference>
<dbReference type="InterPro" id="IPR036457">
    <property type="entry name" value="PPM-type-like_dom_sf"/>
</dbReference>
<dbReference type="Gene3D" id="3.60.40.10">
    <property type="entry name" value="PPM-type phosphatase domain"/>
    <property type="match status" value="1"/>
</dbReference>
<feature type="region of interest" description="Disordered" evidence="2">
    <location>
        <begin position="79"/>
        <end position="104"/>
    </location>
</feature>
<dbReference type="InterPro" id="IPR029016">
    <property type="entry name" value="GAF-like_dom_sf"/>
</dbReference>
<keyword evidence="6" id="KW-1185">Reference proteome</keyword>
<dbReference type="Gene3D" id="3.30.450.40">
    <property type="match status" value="1"/>
</dbReference>
<dbReference type="PANTHER" id="PTHR43156">
    <property type="entry name" value="STAGE II SPORULATION PROTEIN E-RELATED"/>
    <property type="match status" value="1"/>
</dbReference>
<name>A0A1H8JMC2_9ACTN</name>
<evidence type="ECO:0000313" key="6">
    <source>
        <dbReference type="Proteomes" id="UP000181951"/>
    </source>
</evidence>
<dbReference type="InterPro" id="IPR052016">
    <property type="entry name" value="Bact_Sigma-Reg"/>
</dbReference>
<organism evidence="5 6">
    <name type="scientific">Actinacidiphila rubida</name>
    <dbReference type="NCBI Taxonomy" id="310780"/>
    <lineage>
        <taxon>Bacteria</taxon>
        <taxon>Bacillati</taxon>
        <taxon>Actinomycetota</taxon>
        <taxon>Actinomycetes</taxon>
        <taxon>Kitasatosporales</taxon>
        <taxon>Streptomycetaceae</taxon>
        <taxon>Actinacidiphila</taxon>
    </lineage>
</organism>
<evidence type="ECO:0000313" key="5">
    <source>
        <dbReference type="EMBL" id="SEN81496.1"/>
    </source>
</evidence>
<feature type="compositionally biased region" description="Basic and acidic residues" evidence="2">
    <location>
        <begin position="87"/>
        <end position="102"/>
    </location>
</feature>
<evidence type="ECO:0000259" key="3">
    <source>
        <dbReference type="SMART" id="SM00065"/>
    </source>
</evidence>
<dbReference type="SUPFAM" id="SSF81606">
    <property type="entry name" value="PP2C-like"/>
    <property type="match status" value="1"/>
</dbReference>
<feature type="domain" description="PPM-type phosphatase" evidence="4">
    <location>
        <begin position="317"/>
        <end position="540"/>
    </location>
</feature>
<evidence type="ECO:0000256" key="2">
    <source>
        <dbReference type="SAM" id="MobiDB-lite"/>
    </source>
</evidence>
<dbReference type="AlphaFoldDB" id="A0A1H8JMC2"/>
<accession>A0A1H8JMC2</accession>